<feature type="region of interest" description="Disordered" evidence="9">
    <location>
        <begin position="848"/>
        <end position="871"/>
    </location>
</feature>
<evidence type="ECO:0000259" key="10">
    <source>
        <dbReference type="PROSITE" id="PS50157"/>
    </source>
</evidence>
<dbReference type="GO" id="GO:0008270">
    <property type="term" value="F:zinc ion binding"/>
    <property type="evidence" value="ECO:0007669"/>
    <property type="project" value="UniProtKB-KW"/>
</dbReference>
<dbReference type="Proteomes" id="UP000184330">
    <property type="component" value="Unassembled WGS sequence"/>
</dbReference>
<evidence type="ECO:0000256" key="8">
    <source>
        <dbReference type="PROSITE-ProRule" id="PRU00042"/>
    </source>
</evidence>
<evidence type="ECO:0000256" key="7">
    <source>
        <dbReference type="ARBA" id="ARBA00023242"/>
    </source>
</evidence>
<keyword evidence="5" id="KW-0805">Transcription regulation</keyword>
<feature type="region of interest" description="Disordered" evidence="9">
    <location>
        <begin position="196"/>
        <end position="215"/>
    </location>
</feature>
<comment type="subcellular location">
    <subcellularLocation>
        <location evidence="1">Nucleus</location>
    </subcellularLocation>
</comment>
<dbReference type="AlphaFoldDB" id="A0A1L7XF18"/>
<feature type="region of interest" description="Disordered" evidence="9">
    <location>
        <begin position="404"/>
        <end position="537"/>
    </location>
</feature>
<gene>
    <name evidence="11" type="ORF">PAC_13444</name>
</gene>
<feature type="compositionally biased region" description="Polar residues" evidence="9">
    <location>
        <begin position="477"/>
        <end position="488"/>
    </location>
</feature>
<evidence type="ECO:0000313" key="11">
    <source>
        <dbReference type="EMBL" id="CZR63547.1"/>
    </source>
</evidence>
<protein>
    <recommendedName>
        <fullName evidence="10">C2H2-type domain-containing protein</fullName>
    </recommendedName>
</protein>
<keyword evidence="6" id="KW-0804">Transcription</keyword>
<evidence type="ECO:0000256" key="1">
    <source>
        <dbReference type="ARBA" id="ARBA00004123"/>
    </source>
</evidence>
<evidence type="ECO:0000256" key="3">
    <source>
        <dbReference type="ARBA" id="ARBA00022771"/>
    </source>
</evidence>
<dbReference type="PROSITE" id="PS50157">
    <property type="entry name" value="ZINC_FINGER_C2H2_2"/>
    <property type="match status" value="2"/>
</dbReference>
<keyword evidence="3 8" id="KW-0863">Zinc-finger</keyword>
<dbReference type="EMBL" id="FJOG01000024">
    <property type="protein sequence ID" value="CZR63547.1"/>
    <property type="molecule type" value="Genomic_DNA"/>
</dbReference>
<keyword evidence="2" id="KW-0479">Metal-binding</keyword>
<reference evidence="11 12" key="1">
    <citation type="submission" date="2016-03" db="EMBL/GenBank/DDBJ databases">
        <authorList>
            <person name="Ploux O."/>
        </authorList>
    </citation>
    <scope>NUCLEOTIDE SEQUENCE [LARGE SCALE GENOMIC DNA]</scope>
    <source>
        <strain evidence="11 12">UAMH 11012</strain>
    </source>
</reference>
<proteinExistence type="predicted"/>
<dbReference type="PROSITE" id="PS00028">
    <property type="entry name" value="ZINC_FINGER_C2H2_1"/>
    <property type="match status" value="2"/>
</dbReference>
<dbReference type="GO" id="GO:0005634">
    <property type="term" value="C:nucleus"/>
    <property type="evidence" value="ECO:0007669"/>
    <property type="project" value="UniProtKB-SubCell"/>
</dbReference>
<dbReference type="PANTHER" id="PTHR46179:SF13">
    <property type="entry name" value="C2H2-TYPE DOMAIN-CONTAINING PROTEIN"/>
    <property type="match status" value="1"/>
</dbReference>
<dbReference type="InterPro" id="IPR051061">
    <property type="entry name" value="Zinc_finger_trans_reg"/>
</dbReference>
<dbReference type="InterPro" id="IPR036236">
    <property type="entry name" value="Znf_C2H2_sf"/>
</dbReference>
<dbReference type="GO" id="GO:0006357">
    <property type="term" value="P:regulation of transcription by RNA polymerase II"/>
    <property type="evidence" value="ECO:0007669"/>
    <property type="project" value="TreeGrafter"/>
</dbReference>
<feature type="domain" description="C2H2-type" evidence="10">
    <location>
        <begin position="586"/>
        <end position="615"/>
    </location>
</feature>
<dbReference type="STRING" id="576137.A0A1L7XF18"/>
<name>A0A1L7XF18_9HELO</name>
<feature type="region of interest" description="Disordered" evidence="9">
    <location>
        <begin position="553"/>
        <end position="580"/>
    </location>
</feature>
<keyword evidence="4" id="KW-0862">Zinc</keyword>
<evidence type="ECO:0000256" key="6">
    <source>
        <dbReference type="ARBA" id="ARBA00023163"/>
    </source>
</evidence>
<dbReference type="InterPro" id="IPR013087">
    <property type="entry name" value="Znf_C2H2_type"/>
</dbReference>
<feature type="compositionally biased region" description="Polar residues" evidence="9">
    <location>
        <begin position="559"/>
        <end position="569"/>
    </location>
</feature>
<dbReference type="OrthoDB" id="3557124at2759"/>
<evidence type="ECO:0000256" key="4">
    <source>
        <dbReference type="ARBA" id="ARBA00022833"/>
    </source>
</evidence>
<keyword evidence="7" id="KW-0539">Nucleus</keyword>
<evidence type="ECO:0000256" key="9">
    <source>
        <dbReference type="SAM" id="MobiDB-lite"/>
    </source>
</evidence>
<feature type="compositionally biased region" description="Polar residues" evidence="9">
    <location>
        <begin position="853"/>
        <end position="865"/>
    </location>
</feature>
<dbReference type="PANTHER" id="PTHR46179">
    <property type="entry name" value="ZINC FINGER PROTEIN"/>
    <property type="match status" value="1"/>
</dbReference>
<feature type="compositionally biased region" description="Polar residues" evidence="9">
    <location>
        <begin position="504"/>
        <end position="523"/>
    </location>
</feature>
<accession>A0A1L7XF18</accession>
<dbReference type="Pfam" id="PF00096">
    <property type="entry name" value="zf-C2H2"/>
    <property type="match status" value="2"/>
</dbReference>
<keyword evidence="12" id="KW-1185">Reference proteome</keyword>
<feature type="compositionally biased region" description="Basic and acidic residues" evidence="9">
    <location>
        <begin position="489"/>
        <end position="500"/>
    </location>
</feature>
<feature type="compositionally biased region" description="Polar residues" evidence="9">
    <location>
        <begin position="1087"/>
        <end position="1098"/>
    </location>
</feature>
<dbReference type="SUPFAM" id="SSF57667">
    <property type="entry name" value="beta-beta-alpha zinc fingers"/>
    <property type="match status" value="3"/>
</dbReference>
<organism evidence="11 12">
    <name type="scientific">Phialocephala subalpina</name>
    <dbReference type="NCBI Taxonomy" id="576137"/>
    <lineage>
        <taxon>Eukaryota</taxon>
        <taxon>Fungi</taxon>
        <taxon>Dikarya</taxon>
        <taxon>Ascomycota</taxon>
        <taxon>Pezizomycotina</taxon>
        <taxon>Leotiomycetes</taxon>
        <taxon>Helotiales</taxon>
        <taxon>Mollisiaceae</taxon>
        <taxon>Phialocephala</taxon>
        <taxon>Phialocephala fortinii species complex</taxon>
    </lineage>
</organism>
<evidence type="ECO:0000256" key="2">
    <source>
        <dbReference type="ARBA" id="ARBA00022723"/>
    </source>
</evidence>
<sequence>MIELQQPDAQIRELSESTSFEAEICLGMIELTPGHMTPCDSQQTSYPTPEAAQNKFQETGPLEVPTDTFSPGMSQSTNHERTSSLLDKDFQLSEYGIFNATCDPPMSFRDRHRFLDRVYNSYPNPALITAEDMGDIARKVGLLMEEVLSWFKDEKSRRAELLEHTFHQAQKSACKFPPSPESTRCSGEVSATSSSYNATSPGMPLKPQDISSPCSASADQKIQAPRKAKRGRPAKTHVKTELDLPLPDAKRKKVPMMYPCPDCQNFVLAERWAEHINRTHFPKHVWECPKTNRQTGRVCSSSPDYRPAYRGDNFAKHLKDEHDCHHTEVAELKKTCKFKVANFFHKICGFCDERLDSRDESIEHIKDHFRKASEEPNPPVDLGISLWKEKCGIEHKLQLGIHYRRSQASKSDPTDEDGNHDRDEDENGGSGEGNPDNSNHDRSGHGQSDSRSNNNHHDHNADENGASGDGNLENLCHDNSGSQSNNNSHTHDHEDSRWSEDSSDNSGDPRSIDATSSQRQPSIGQPKMDSENAPDLPSISSVLGWCYDGRPECQERDNSSSQATRSPTGIPQIRPRRLTSKEDANFQCHVEGCGKLFGRSYNFKAHLETHDETREHPFPCSVKDCDKSFERKTDLEKHHQSVHVAQRNRCENCGLAFAREDTLRRHIEGGCSKRCDVETSGGASTAEQTYHILSRHIGSGKEEMDFPLYPDPESKFLQGPHQGYQKMRAFLRDTIHPMEFPEFRASSSYSTASGAPCKSSAFDSPHSIRTPRGFGLNPSIVSYDNVGPGNEYTSSVGGMDDFNLDFNLPKPNGFVVADSLHQDLSIIHQQYTGRPTFAAHSNCNSYPYPPPSVTSGQSQSSQADFSSGDHREKGRCTYPDCGKVFQDLKAHMLTHQNERPEKCPIQTCDYHIKGFARKYDKNRHTLTHYKGTMVCGFCPGSGSAAEKSFNRADVFKRHLTSVHAVEQTPLNSRKKTSGNIHSTNELSGYAPDATGKCSTCSEIFGNAQDFYEHLDDCVLRIVQQEEPSEAVNAAQLAEVEKDQSVGQKLRNDASLQLQPPRVMNEDEDDEEFDDENDDGFKPRSRKNSANSLQRSRGLTHSKGGVTLNTKGRKKRKDHPSSWGCPGSQMKMKKRVLSVFDEPRRLWKDDMMLDAEVLMNFNNPKEYVTDLDIETMLWTPGLKKCSPPSLSYMRQND</sequence>
<dbReference type="SMART" id="SM00355">
    <property type="entry name" value="ZnF_C2H2"/>
    <property type="match status" value="9"/>
</dbReference>
<feature type="compositionally biased region" description="Acidic residues" evidence="9">
    <location>
        <begin position="1065"/>
        <end position="1077"/>
    </location>
</feature>
<feature type="domain" description="C2H2-type" evidence="10">
    <location>
        <begin position="618"/>
        <end position="648"/>
    </location>
</feature>
<evidence type="ECO:0000256" key="5">
    <source>
        <dbReference type="ARBA" id="ARBA00023015"/>
    </source>
</evidence>
<dbReference type="Gene3D" id="3.30.160.60">
    <property type="entry name" value="Classic Zinc Finger"/>
    <property type="match status" value="3"/>
</dbReference>
<feature type="region of interest" description="Disordered" evidence="9">
    <location>
        <begin position="1044"/>
        <end position="1127"/>
    </location>
</feature>
<evidence type="ECO:0000313" key="12">
    <source>
        <dbReference type="Proteomes" id="UP000184330"/>
    </source>
</evidence>